<sequence>MVFRSIYHSSTGFFDGMEKIIDDLVSRMLASVRHRRSARKDQQNLERLSARILKDIGLYRSEVHEAVWYTGPTRYVCRR</sequence>
<dbReference type="Pfam" id="PF06568">
    <property type="entry name" value="YjiS-like"/>
    <property type="match status" value="1"/>
</dbReference>
<dbReference type="Proteomes" id="UP000051260">
    <property type="component" value="Unassembled WGS sequence"/>
</dbReference>
<gene>
    <name evidence="2" type="ORF">RUE5091_00068</name>
</gene>
<name>A0A0P1ICS9_9RHOB</name>
<dbReference type="AlphaFoldDB" id="A0A0P1ICS9"/>
<protein>
    <recommendedName>
        <fullName evidence="1">YjiS-like domain-containing protein</fullName>
    </recommendedName>
</protein>
<proteinExistence type="predicted"/>
<keyword evidence="3" id="KW-1185">Reference proteome</keyword>
<accession>A0A0P1ICS9</accession>
<organism evidence="2 3">
    <name type="scientific">Ruegeria denitrificans</name>
    <dbReference type="NCBI Taxonomy" id="1715692"/>
    <lineage>
        <taxon>Bacteria</taxon>
        <taxon>Pseudomonadati</taxon>
        <taxon>Pseudomonadota</taxon>
        <taxon>Alphaproteobacteria</taxon>
        <taxon>Rhodobacterales</taxon>
        <taxon>Roseobacteraceae</taxon>
        <taxon>Ruegeria</taxon>
    </lineage>
</organism>
<evidence type="ECO:0000313" key="2">
    <source>
        <dbReference type="EMBL" id="CUJ83086.1"/>
    </source>
</evidence>
<dbReference type="InterPro" id="IPR009506">
    <property type="entry name" value="YjiS-like"/>
</dbReference>
<evidence type="ECO:0000259" key="1">
    <source>
        <dbReference type="Pfam" id="PF06568"/>
    </source>
</evidence>
<evidence type="ECO:0000313" key="3">
    <source>
        <dbReference type="Proteomes" id="UP000051260"/>
    </source>
</evidence>
<dbReference type="EMBL" id="CYUD01000001">
    <property type="protein sequence ID" value="CUJ83086.1"/>
    <property type="molecule type" value="Genomic_DNA"/>
</dbReference>
<reference evidence="3" key="1">
    <citation type="submission" date="2015-09" db="EMBL/GenBank/DDBJ databases">
        <authorList>
            <person name="Rodrigo-Torres L."/>
            <person name="Arahal D.R."/>
        </authorList>
    </citation>
    <scope>NUCLEOTIDE SEQUENCE [LARGE SCALE GENOMIC DNA]</scope>
    <source>
        <strain evidence="3">CECT 5091</strain>
    </source>
</reference>
<feature type="domain" description="YjiS-like" evidence="1">
    <location>
        <begin position="32"/>
        <end position="64"/>
    </location>
</feature>